<evidence type="ECO:0000313" key="3">
    <source>
        <dbReference type="EMBL" id="CAB1419013.1"/>
    </source>
</evidence>
<dbReference type="SUPFAM" id="SSF48371">
    <property type="entry name" value="ARM repeat"/>
    <property type="match status" value="1"/>
</dbReference>
<keyword evidence="4" id="KW-1185">Reference proteome</keyword>
<dbReference type="Gene3D" id="1.25.40.180">
    <property type="match status" value="1"/>
</dbReference>
<dbReference type="GO" id="GO:0003743">
    <property type="term" value="F:translation initiation factor activity"/>
    <property type="evidence" value="ECO:0007669"/>
    <property type="project" value="TreeGrafter"/>
</dbReference>
<feature type="compositionally biased region" description="Polar residues" evidence="1">
    <location>
        <begin position="478"/>
        <end position="487"/>
    </location>
</feature>
<dbReference type="PANTHER" id="PTHR23253:SF78">
    <property type="entry name" value="EUKARYOTIC TRANSLATION INITIATION FACTOR 4G1, ISOFORM B-RELATED"/>
    <property type="match status" value="1"/>
</dbReference>
<evidence type="ECO:0000313" key="4">
    <source>
        <dbReference type="Proteomes" id="UP001153269"/>
    </source>
</evidence>
<dbReference type="Pfam" id="PF02854">
    <property type="entry name" value="MIF4G"/>
    <property type="match status" value="1"/>
</dbReference>
<dbReference type="AlphaFoldDB" id="A0A9N7YAW3"/>
<dbReference type="SMART" id="SM00543">
    <property type="entry name" value="MIF4G"/>
    <property type="match status" value="1"/>
</dbReference>
<accession>A0A9N7YAW3</accession>
<organism evidence="3 4">
    <name type="scientific">Pleuronectes platessa</name>
    <name type="common">European plaice</name>
    <dbReference type="NCBI Taxonomy" id="8262"/>
    <lineage>
        <taxon>Eukaryota</taxon>
        <taxon>Metazoa</taxon>
        <taxon>Chordata</taxon>
        <taxon>Craniata</taxon>
        <taxon>Vertebrata</taxon>
        <taxon>Euteleostomi</taxon>
        <taxon>Actinopterygii</taxon>
        <taxon>Neopterygii</taxon>
        <taxon>Teleostei</taxon>
        <taxon>Neoteleostei</taxon>
        <taxon>Acanthomorphata</taxon>
        <taxon>Carangaria</taxon>
        <taxon>Pleuronectiformes</taxon>
        <taxon>Pleuronectoidei</taxon>
        <taxon>Pleuronectidae</taxon>
        <taxon>Pleuronectes</taxon>
    </lineage>
</organism>
<dbReference type="GO" id="GO:0016281">
    <property type="term" value="C:eukaryotic translation initiation factor 4F complex"/>
    <property type="evidence" value="ECO:0007669"/>
    <property type="project" value="TreeGrafter"/>
</dbReference>
<reference evidence="3" key="1">
    <citation type="submission" date="2020-03" db="EMBL/GenBank/DDBJ databases">
        <authorList>
            <person name="Weist P."/>
        </authorList>
    </citation>
    <scope>NUCLEOTIDE SEQUENCE</scope>
</reference>
<feature type="region of interest" description="Disordered" evidence="1">
    <location>
        <begin position="130"/>
        <end position="149"/>
    </location>
</feature>
<dbReference type="PANTHER" id="PTHR23253">
    <property type="entry name" value="EUKARYOTIC TRANSLATION INITIATION FACTOR 4 GAMMA"/>
    <property type="match status" value="1"/>
</dbReference>
<feature type="region of interest" description="Disordered" evidence="1">
    <location>
        <begin position="407"/>
        <end position="493"/>
    </location>
</feature>
<name>A0A9N7YAW3_PLEPL</name>
<feature type="domain" description="MIF4G" evidence="2">
    <location>
        <begin position="146"/>
        <end position="379"/>
    </location>
</feature>
<evidence type="ECO:0000256" key="1">
    <source>
        <dbReference type="SAM" id="MobiDB-lite"/>
    </source>
</evidence>
<evidence type="ECO:0000259" key="2">
    <source>
        <dbReference type="SMART" id="SM00543"/>
    </source>
</evidence>
<dbReference type="GO" id="GO:0003729">
    <property type="term" value="F:mRNA binding"/>
    <property type="evidence" value="ECO:0007669"/>
    <property type="project" value="TreeGrafter"/>
</dbReference>
<dbReference type="Proteomes" id="UP001153269">
    <property type="component" value="Unassembled WGS sequence"/>
</dbReference>
<dbReference type="InterPro" id="IPR016024">
    <property type="entry name" value="ARM-type_fold"/>
</dbReference>
<protein>
    <recommendedName>
        <fullName evidence="2">MIF4G domain-containing protein</fullName>
    </recommendedName>
</protein>
<dbReference type="EMBL" id="CADEAL010000358">
    <property type="protein sequence ID" value="CAB1419013.1"/>
    <property type="molecule type" value="Genomic_DNA"/>
</dbReference>
<sequence>MREDAARFVDFYVVSVDNVVGWSGQTMPGLNFCPSPPLHTTLWGSSADGPGLRDKLAKTHTLLPVSQEVSDPPAGGLRQAQLCQLVLEKSWGDGVECGAEVHKQDPGLGAGGVEKRKMFRRPRAREAVVSLEASASSKKPWTPPVEKTEEEAVRKEQVQPEESVSSVTDNFQAFISNEEMDGEESLQESVELVFKRAVQKPDSAGVFANLCQRLSTVEFQSLSDWSASVSFRSLLVKHCQAEFKKNFDREDISRKGVSCLEPVRDVRVIDRLREEKNNAKPSCHSINTIRFIGELFLSKVLDEKAMHYCIRKLLQNGDGPSLESLCELLQLIQQDLEVVTSRKVMDSYYNQLKFVAEKGRRAPRLSLLLKDTVMARKLVEREDYLGVISIAMVGKAMYMNDERVGVQREEEGTQDGTLRDPSTLVPSSPLHSVYPSLPLTPASSSVTPALTHEAADGVPRATRLTPATSSEGGPPPRVNNTEPTALTQRGGPQ</sequence>
<comment type="caution">
    <text evidence="3">The sequence shown here is derived from an EMBL/GenBank/DDBJ whole genome shotgun (WGS) entry which is preliminary data.</text>
</comment>
<proteinExistence type="predicted"/>
<dbReference type="InterPro" id="IPR003890">
    <property type="entry name" value="MIF4G-like_typ-3"/>
</dbReference>
<gene>
    <name evidence="3" type="ORF">PLEPLA_LOCUS6841</name>
</gene>